<dbReference type="STRING" id="109280.ENSHCOP00000027600"/>
<feature type="active site" evidence="5">
    <location>
        <position position="42"/>
    </location>
</feature>
<evidence type="ECO:0000256" key="1">
    <source>
        <dbReference type="ARBA" id="ARBA00005614"/>
    </source>
</evidence>
<feature type="active site" evidence="5">
    <location>
        <position position="24"/>
    </location>
</feature>
<dbReference type="PRINTS" id="PR00112">
    <property type="entry name" value="ACYLPHPHTASE"/>
</dbReference>
<evidence type="ECO:0000256" key="3">
    <source>
        <dbReference type="ARBA" id="ARBA00022801"/>
    </source>
</evidence>
<dbReference type="AlphaFoldDB" id="A0A3Q2Z9J6"/>
<dbReference type="OrthoDB" id="7961613at2759"/>
<evidence type="ECO:0000256" key="7">
    <source>
        <dbReference type="RuleBase" id="RU004168"/>
    </source>
</evidence>
<reference evidence="9" key="2">
    <citation type="submission" date="2025-09" db="UniProtKB">
        <authorList>
            <consortium name="Ensembl"/>
        </authorList>
    </citation>
    <scope>IDENTIFICATION</scope>
</reference>
<dbReference type="FunFam" id="3.30.70.100:FF:000011">
    <property type="entry name" value="Acylphosphatase"/>
    <property type="match status" value="1"/>
</dbReference>
<evidence type="ECO:0000313" key="10">
    <source>
        <dbReference type="Proteomes" id="UP000264820"/>
    </source>
</evidence>
<protein>
    <recommendedName>
        <fullName evidence="2 5">Acylphosphatase</fullName>
        <ecNumber evidence="2 5">3.6.1.7</ecNumber>
    </recommendedName>
</protein>
<comment type="similarity">
    <text evidence="1 7">Belongs to the acylphosphatase family.</text>
</comment>
<proteinExistence type="inferred from homology"/>
<evidence type="ECO:0000256" key="6">
    <source>
        <dbReference type="RuleBase" id="RU000553"/>
    </source>
</evidence>
<evidence type="ECO:0000259" key="8">
    <source>
        <dbReference type="PROSITE" id="PS51160"/>
    </source>
</evidence>
<dbReference type="InterPro" id="IPR020456">
    <property type="entry name" value="Acylphosphatase"/>
</dbReference>
<dbReference type="PROSITE" id="PS00151">
    <property type="entry name" value="ACYLPHOSPHATASE_2"/>
    <property type="match status" value="1"/>
</dbReference>
<dbReference type="PROSITE" id="PS00150">
    <property type="entry name" value="ACYLPHOSPHATASE_1"/>
    <property type="match status" value="1"/>
</dbReference>
<accession>A0A3Q2Z9J6</accession>
<dbReference type="Gene3D" id="3.30.70.100">
    <property type="match status" value="1"/>
</dbReference>
<dbReference type="GO" id="GO:0003998">
    <property type="term" value="F:acylphosphatase activity"/>
    <property type="evidence" value="ECO:0007669"/>
    <property type="project" value="UniProtKB-EC"/>
</dbReference>
<dbReference type="PANTHER" id="PTHR10029">
    <property type="entry name" value="ACYLPHOSPHATASE"/>
    <property type="match status" value="1"/>
</dbReference>
<evidence type="ECO:0000256" key="5">
    <source>
        <dbReference type="PROSITE-ProRule" id="PRU00520"/>
    </source>
</evidence>
<evidence type="ECO:0000256" key="4">
    <source>
        <dbReference type="ARBA" id="ARBA00047645"/>
    </source>
</evidence>
<organism evidence="9 10">
    <name type="scientific">Hippocampus comes</name>
    <name type="common">Tiger tail seahorse</name>
    <dbReference type="NCBI Taxonomy" id="109280"/>
    <lineage>
        <taxon>Eukaryota</taxon>
        <taxon>Metazoa</taxon>
        <taxon>Chordata</taxon>
        <taxon>Craniata</taxon>
        <taxon>Vertebrata</taxon>
        <taxon>Euteleostomi</taxon>
        <taxon>Actinopterygii</taxon>
        <taxon>Neopterygii</taxon>
        <taxon>Teleostei</taxon>
        <taxon>Neoteleostei</taxon>
        <taxon>Acanthomorphata</taxon>
        <taxon>Syngnathiaria</taxon>
        <taxon>Syngnathiformes</taxon>
        <taxon>Syngnathoidei</taxon>
        <taxon>Syngnathidae</taxon>
        <taxon>Hippocampus</taxon>
    </lineage>
</organism>
<dbReference type="EC" id="3.6.1.7" evidence="2 5"/>
<dbReference type="GeneID" id="109509963"/>
<dbReference type="Proteomes" id="UP000264820">
    <property type="component" value="Unplaced"/>
</dbReference>
<dbReference type="RefSeq" id="XP_019715492.1">
    <property type="nucleotide sequence ID" value="XM_019859933.1"/>
</dbReference>
<dbReference type="GeneTree" id="ENSGT00390000011103"/>
<evidence type="ECO:0000256" key="2">
    <source>
        <dbReference type="ARBA" id="ARBA00012150"/>
    </source>
</evidence>
<dbReference type="PANTHER" id="PTHR10029:SF23">
    <property type="entry name" value="ACYLPHOSPHATASE 2"/>
    <property type="match status" value="1"/>
</dbReference>
<dbReference type="SUPFAM" id="SSF54975">
    <property type="entry name" value="Acylphosphatase/BLUF domain-like"/>
    <property type="match status" value="1"/>
</dbReference>
<dbReference type="PROSITE" id="PS51160">
    <property type="entry name" value="ACYLPHOSPHATASE_3"/>
    <property type="match status" value="1"/>
</dbReference>
<keyword evidence="3 5" id="KW-0378">Hydrolase</keyword>
<dbReference type="InterPro" id="IPR036046">
    <property type="entry name" value="Acylphosphatase-like_dom_sf"/>
</dbReference>
<reference evidence="9" key="1">
    <citation type="submission" date="2025-08" db="UniProtKB">
        <authorList>
            <consortium name="Ensembl"/>
        </authorList>
    </citation>
    <scope>IDENTIFICATION</scope>
</reference>
<evidence type="ECO:0000313" key="9">
    <source>
        <dbReference type="Ensembl" id="ENSHCOP00000027600.1"/>
    </source>
</evidence>
<dbReference type="OMA" id="HAIMAEN"/>
<dbReference type="CTD" id="98"/>
<dbReference type="Ensembl" id="ENSHCOT00000023893.1">
    <property type="protein sequence ID" value="ENSHCOP00000027600.1"/>
    <property type="gene ID" value="ENSHCOG00000019542.1"/>
</dbReference>
<dbReference type="InterPro" id="IPR017968">
    <property type="entry name" value="Acylphosphatase_CS"/>
</dbReference>
<comment type="catalytic activity">
    <reaction evidence="4 5 6">
        <text>an acyl phosphate + H2O = a carboxylate + phosphate + H(+)</text>
        <dbReference type="Rhea" id="RHEA:14965"/>
        <dbReference type="ChEBI" id="CHEBI:15377"/>
        <dbReference type="ChEBI" id="CHEBI:15378"/>
        <dbReference type="ChEBI" id="CHEBI:29067"/>
        <dbReference type="ChEBI" id="CHEBI:43474"/>
        <dbReference type="ChEBI" id="CHEBI:59918"/>
        <dbReference type="EC" id="3.6.1.7"/>
    </reaction>
</comment>
<dbReference type="InterPro" id="IPR001792">
    <property type="entry name" value="Acylphosphatase-like_dom"/>
</dbReference>
<keyword evidence="10" id="KW-1185">Reference proteome</keyword>
<feature type="domain" description="Acylphosphatase-like" evidence="8">
    <location>
        <begin position="9"/>
        <end position="99"/>
    </location>
</feature>
<sequence length="99" mass="10805">MSTGRQLLSVDFEVFGRVQGVCFRMYTEQEAARVGVTGWVKNTGGGTVVGQLQGPADAVDHMKMWLSKKGSPSSHITRTSFSNERTLAALEMSGFSTRF</sequence>
<dbReference type="Pfam" id="PF00708">
    <property type="entry name" value="Acylphosphatase"/>
    <property type="match status" value="1"/>
</dbReference>
<dbReference type="KEGG" id="hcq:109509963"/>
<name>A0A3Q2Z9J6_HIPCM</name>